<evidence type="ECO:0000313" key="1">
    <source>
        <dbReference type="EMBL" id="MBW32410.1"/>
    </source>
</evidence>
<protein>
    <submittedName>
        <fullName evidence="1">Putative secreted peptide</fullName>
    </submittedName>
</protein>
<sequence>MLLLSRFLCYQWSSWLVNADFLDRIYRVKHSFFFGLKHCFSHTAVSRFMTKHSLNSSLYQTRQRVMKASSVC</sequence>
<accession>A0A2M3ZVD4</accession>
<proteinExistence type="predicted"/>
<reference evidence="1" key="1">
    <citation type="submission" date="2018-01" db="EMBL/GenBank/DDBJ databases">
        <title>An insight into the sialome of Amazonian anophelines.</title>
        <authorList>
            <person name="Ribeiro J.M."/>
            <person name="Scarpassa V."/>
            <person name="Calvo E."/>
        </authorList>
    </citation>
    <scope>NUCLEOTIDE SEQUENCE</scope>
    <source>
        <tissue evidence="1">Salivary glands</tissue>
    </source>
</reference>
<dbReference type="AlphaFoldDB" id="A0A2M3ZVD4"/>
<dbReference type="EMBL" id="GGFM01011659">
    <property type="protein sequence ID" value="MBW32410.1"/>
    <property type="molecule type" value="Transcribed_RNA"/>
</dbReference>
<name>A0A2M3ZVD4_9DIPT</name>
<organism evidence="1">
    <name type="scientific">Anopheles braziliensis</name>
    <dbReference type="NCBI Taxonomy" id="58242"/>
    <lineage>
        <taxon>Eukaryota</taxon>
        <taxon>Metazoa</taxon>
        <taxon>Ecdysozoa</taxon>
        <taxon>Arthropoda</taxon>
        <taxon>Hexapoda</taxon>
        <taxon>Insecta</taxon>
        <taxon>Pterygota</taxon>
        <taxon>Neoptera</taxon>
        <taxon>Endopterygota</taxon>
        <taxon>Diptera</taxon>
        <taxon>Nematocera</taxon>
        <taxon>Culicoidea</taxon>
        <taxon>Culicidae</taxon>
        <taxon>Anophelinae</taxon>
        <taxon>Anopheles</taxon>
    </lineage>
</organism>